<sequence>MITRPVASGGAATVAGDDDDDVPFVRPLHPKNCTGALVRLSSSGRCCRSSTTVSVATAPSTNDATCRPVASATTFAIDRRTHGTADAAY</sequence>
<feature type="region of interest" description="Disordered" evidence="1">
    <location>
        <begin position="1"/>
        <end position="23"/>
    </location>
</feature>
<protein>
    <submittedName>
        <fullName evidence="2">Uncharacterized protein</fullName>
    </submittedName>
</protein>
<evidence type="ECO:0000256" key="1">
    <source>
        <dbReference type="SAM" id="MobiDB-lite"/>
    </source>
</evidence>
<dbReference type="EMBL" id="GBRH01261300">
    <property type="protein sequence ID" value="JAD36595.1"/>
    <property type="molecule type" value="Transcribed_RNA"/>
</dbReference>
<proteinExistence type="predicted"/>
<evidence type="ECO:0000313" key="2">
    <source>
        <dbReference type="EMBL" id="JAD36595.1"/>
    </source>
</evidence>
<name>A0A0A8ZIS2_ARUDO</name>
<feature type="compositionally biased region" description="Low complexity" evidence="1">
    <location>
        <begin position="1"/>
        <end position="15"/>
    </location>
</feature>
<accession>A0A0A8ZIS2</accession>
<organism evidence="2">
    <name type="scientific">Arundo donax</name>
    <name type="common">Giant reed</name>
    <name type="synonym">Donax arundinaceus</name>
    <dbReference type="NCBI Taxonomy" id="35708"/>
    <lineage>
        <taxon>Eukaryota</taxon>
        <taxon>Viridiplantae</taxon>
        <taxon>Streptophyta</taxon>
        <taxon>Embryophyta</taxon>
        <taxon>Tracheophyta</taxon>
        <taxon>Spermatophyta</taxon>
        <taxon>Magnoliopsida</taxon>
        <taxon>Liliopsida</taxon>
        <taxon>Poales</taxon>
        <taxon>Poaceae</taxon>
        <taxon>PACMAD clade</taxon>
        <taxon>Arundinoideae</taxon>
        <taxon>Arundineae</taxon>
        <taxon>Arundo</taxon>
    </lineage>
</organism>
<dbReference type="AlphaFoldDB" id="A0A0A8ZIS2"/>
<reference evidence="2" key="2">
    <citation type="journal article" date="2015" name="Data Brief">
        <title>Shoot transcriptome of the giant reed, Arundo donax.</title>
        <authorList>
            <person name="Barrero R.A."/>
            <person name="Guerrero F.D."/>
            <person name="Moolhuijzen P."/>
            <person name="Goolsby J.A."/>
            <person name="Tidwell J."/>
            <person name="Bellgard S.E."/>
            <person name="Bellgard M.I."/>
        </authorList>
    </citation>
    <scope>NUCLEOTIDE SEQUENCE</scope>
    <source>
        <tissue evidence="2">Shoot tissue taken approximately 20 cm above the soil surface</tissue>
    </source>
</reference>
<reference evidence="2" key="1">
    <citation type="submission" date="2014-09" db="EMBL/GenBank/DDBJ databases">
        <authorList>
            <person name="Magalhaes I.L.F."/>
            <person name="Oliveira U."/>
            <person name="Santos F.R."/>
            <person name="Vidigal T.H.D.A."/>
            <person name="Brescovit A.D."/>
            <person name="Santos A.J."/>
        </authorList>
    </citation>
    <scope>NUCLEOTIDE SEQUENCE</scope>
    <source>
        <tissue evidence="2">Shoot tissue taken approximately 20 cm above the soil surface</tissue>
    </source>
</reference>